<dbReference type="InterPro" id="IPR028261">
    <property type="entry name" value="DPD_II"/>
</dbReference>
<evidence type="ECO:0000259" key="1">
    <source>
        <dbReference type="Pfam" id="PF07992"/>
    </source>
</evidence>
<dbReference type="PRINTS" id="PR00419">
    <property type="entry name" value="ADXRDTASE"/>
</dbReference>
<dbReference type="InterPro" id="IPR009051">
    <property type="entry name" value="Helical_ferredxn"/>
</dbReference>
<dbReference type="KEGG" id="hcv:FTV88_2538"/>
<feature type="domain" description="FAD/NAD(P)-binding" evidence="1">
    <location>
        <begin position="136"/>
        <end position="436"/>
    </location>
</feature>
<keyword evidence="4" id="KW-1185">Reference proteome</keyword>
<proteinExistence type="predicted"/>
<gene>
    <name evidence="3" type="ORF">FTV88_2538</name>
</gene>
<dbReference type="Gene3D" id="1.10.1060.10">
    <property type="entry name" value="Alpha-helical ferredoxin"/>
    <property type="match status" value="1"/>
</dbReference>
<dbReference type="Pfam" id="PF14691">
    <property type="entry name" value="Fer4_20"/>
    <property type="match status" value="1"/>
</dbReference>
<accession>A0A5Q2N2X7</accession>
<dbReference type="RefSeq" id="WP_153725764.1">
    <property type="nucleotide sequence ID" value="NZ_CP045875.1"/>
</dbReference>
<dbReference type="Proteomes" id="UP000366051">
    <property type="component" value="Chromosome"/>
</dbReference>
<evidence type="ECO:0000313" key="3">
    <source>
        <dbReference type="EMBL" id="QGG48631.1"/>
    </source>
</evidence>
<dbReference type="InterPro" id="IPR023753">
    <property type="entry name" value="FAD/NAD-binding_dom"/>
</dbReference>
<dbReference type="Pfam" id="PF07992">
    <property type="entry name" value="Pyr_redox_2"/>
    <property type="match status" value="1"/>
</dbReference>
<dbReference type="SUPFAM" id="SSF51971">
    <property type="entry name" value="Nucleotide-binding domain"/>
    <property type="match status" value="1"/>
</dbReference>
<feature type="domain" description="Dihydroprymidine dehydrogenase" evidence="2">
    <location>
        <begin position="15"/>
        <end position="121"/>
    </location>
</feature>
<dbReference type="GO" id="GO:0051536">
    <property type="term" value="F:iron-sulfur cluster binding"/>
    <property type="evidence" value="ECO:0007669"/>
    <property type="project" value="InterPro"/>
</dbReference>
<dbReference type="OrthoDB" id="9803192at2"/>
<evidence type="ECO:0000259" key="2">
    <source>
        <dbReference type="Pfam" id="PF14691"/>
    </source>
</evidence>
<dbReference type="Gene3D" id="3.50.50.60">
    <property type="entry name" value="FAD/NAD(P)-binding domain"/>
    <property type="match status" value="2"/>
</dbReference>
<dbReference type="SUPFAM" id="SSF46548">
    <property type="entry name" value="alpha-helical ferredoxin"/>
    <property type="match status" value="1"/>
</dbReference>
<organism evidence="3 4">
    <name type="scientific">Heliorestis convoluta</name>
    <dbReference type="NCBI Taxonomy" id="356322"/>
    <lineage>
        <taxon>Bacteria</taxon>
        <taxon>Bacillati</taxon>
        <taxon>Bacillota</taxon>
        <taxon>Clostridia</taxon>
        <taxon>Eubacteriales</taxon>
        <taxon>Heliobacteriaceae</taxon>
        <taxon>Heliorestis</taxon>
    </lineage>
</organism>
<dbReference type="InterPro" id="IPR036188">
    <property type="entry name" value="FAD/NAD-bd_sf"/>
</dbReference>
<name>A0A5Q2N2X7_9FIRM</name>
<dbReference type="PANTHER" id="PTHR42783">
    <property type="entry name" value="GLUTAMATE SYNTHASE [NADPH] SMALL CHAIN"/>
    <property type="match status" value="1"/>
</dbReference>
<dbReference type="GO" id="GO:0016491">
    <property type="term" value="F:oxidoreductase activity"/>
    <property type="evidence" value="ECO:0007669"/>
    <property type="project" value="InterPro"/>
</dbReference>
<dbReference type="AlphaFoldDB" id="A0A5Q2N2X7"/>
<dbReference type="PANTHER" id="PTHR42783:SF3">
    <property type="entry name" value="GLUTAMATE SYNTHASE [NADPH] SMALL CHAIN-RELATED"/>
    <property type="match status" value="1"/>
</dbReference>
<dbReference type="EMBL" id="CP045875">
    <property type="protein sequence ID" value="QGG48631.1"/>
    <property type="molecule type" value="Genomic_DNA"/>
</dbReference>
<reference evidence="4" key="1">
    <citation type="submission" date="2019-11" db="EMBL/GenBank/DDBJ databases">
        <title>Genome sequence of Heliorestis convoluta strain HH, an alkaliphilic and minimalistic phototrophic bacterium from a soda lake in Egypt.</title>
        <authorList>
            <person name="Dewey E.D."/>
            <person name="Stokes L.M."/>
            <person name="Burchell B.M."/>
            <person name="Shaffer K.N."/>
            <person name="Huntington A.M."/>
            <person name="Baker J.M."/>
            <person name="Nadendla S."/>
            <person name="Giglio M.G."/>
            <person name="Touchman J.W."/>
            <person name="Blankenship R.E."/>
            <person name="Madigan M.T."/>
            <person name="Sattley W.M."/>
        </authorList>
    </citation>
    <scope>NUCLEOTIDE SEQUENCE [LARGE SCALE GENOMIC DNA]</scope>
    <source>
        <strain evidence="4">HH</strain>
    </source>
</reference>
<evidence type="ECO:0000313" key="4">
    <source>
        <dbReference type="Proteomes" id="UP000366051"/>
    </source>
</evidence>
<protein>
    <submittedName>
        <fullName evidence="3">NAD(P)-dependent oxidoreductase</fullName>
    </submittedName>
</protein>
<sequence length="458" mass="49698">MIIDKQSDFDRKELTFAELDEGYSFRQAIAEAKRCLKCPKPLCRAACPIEHEIPQFIEALAKGNIGEATAIIARRSNLPAVCGRVCPHEKQCEGSCILGRKGESIHIGKLERFIADFDAEMGLTQPTVCSAPNKGKVAVIGSGPAGLTVAGDLTKQCYDVTVFDAQEEPGGILLYGIPEFRLNKEVVRREIKRIEMLGVTFRNGVLVGQDVTVDQMFAEGYDAIFIGTGTAMPKSLDLPGCDLAGIMQASYFLRVLALANSGSLSHREIPVSPGDKVAIIGAGNVAMDAARTALRVGASEVTVVYRRDKATMTALQSEYEHARAEGVTFCWMSSPLRYIGEEKVEALEIASMEMQEDGTVLDSGRRERLPVDKVILAIGQRPAARIVSTTRGIEVNSQGYVITREKPYGMTTRPGVFAGGDVVHEPATVVLAMKEAKKVAFGMALYIEAKKLMEECSK</sequence>